<dbReference type="WBParaSite" id="Csp11.Scaffold575.g4429.t1">
    <property type="protein sequence ID" value="Csp11.Scaffold575.g4429.t1"/>
    <property type="gene ID" value="Csp11.Scaffold575.g4429"/>
</dbReference>
<keyword evidence="1" id="KW-0472">Membrane</keyword>
<reference evidence="3" key="1">
    <citation type="submission" date="2016-11" db="UniProtKB">
        <authorList>
            <consortium name="WormBaseParasite"/>
        </authorList>
    </citation>
    <scope>IDENTIFICATION</scope>
</reference>
<dbReference type="PANTHER" id="PTHR46891">
    <property type="entry name" value="SERPENTINE RECEPTOR, CLASS H-RELATED"/>
    <property type="match status" value="1"/>
</dbReference>
<dbReference type="eggNOG" id="ENOG502TH00">
    <property type="taxonomic scope" value="Eukaryota"/>
</dbReference>
<keyword evidence="1" id="KW-1133">Transmembrane helix</keyword>
<dbReference type="AlphaFoldDB" id="A0A1I7TBW0"/>
<name>A0A1I7TBW0_9PELO</name>
<evidence type="ECO:0000256" key="1">
    <source>
        <dbReference type="SAM" id="Phobius"/>
    </source>
</evidence>
<accession>A0A1I7TBW0</accession>
<organism evidence="2 3">
    <name type="scientific">Caenorhabditis tropicalis</name>
    <dbReference type="NCBI Taxonomy" id="1561998"/>
    <lineage>
        <taxon>Eukaryota</taxon>
        <taxon>Metazoa</taxon>
        <taxon>Ecdysozoa</taxon>
        <taxon>Nematoda</taxon>
        <taxon>Chromadorea</taxon>
        <taxon>Rhabditida</taxon>
        <taxon>Rhabditina</taxon>
        <taxon>Rhabditomorpha</taxon>
        <taxon>Rhabditoidea</taxon>
        <taxon>Rhabditidae</taxon>
        <taxon>Peloderinae</taxon>
        <taxon>Caenorhabditis</taxon>
    </lineage>
</organism>
<feature type="transmembrane region" description="Helical" evidence="1">
    <location>
        <begin position="77"/>
        <end position="100"/>
    </location>
</feature>
<feature type="transmembrane region" description="Helical" evidence="1">
    <location>
        <begin position="47"/>
        <end position="71"/>
    </location>
</feature>
<dbReference type="InterPro" id="IPR019422">
    <property type="entry name" value="7TM_GPCR_serpentine_rcpt_Srh"/>
</dbReference>
<dbReference type="Proteomes" id="UP000095282">
    <property type="component" value="Unplaced"/>
</dbReference>
<dbReference type="PANTHER" id="PTHR46891:SF3">
    <property type="entry name" value="SERPENTINE RECEPTOR, CLASS H"/>
    <property type="match status" value="1"/>
</dbReference>
<proteinExistence type="predicted"/>
<dbReference type="Pfam" id="PF10318">
    <property type="entry name" value="7TM_GPCR_Srh"/>
    <property type="match status" value="1"/>
</dbReference>
<sequence>MITWLACIVCTFSVIPTTTIYLNSHLRNTKNMSPGVVKMQKMLLSSLIVQTFVHGMMLGVPNILFIYTIYFGSNFEVGAYVSFICLTFHGFLSTIAMIIFTKPIQNGISEIFHFVVEKLLKVGRCKSSYVSE</sequence>
<protein>
    <submittedName>
        <fullName evidence="3">7TM_GPCR_Srx domain-containing protein</fullName>
    </submittedName>
</protein>
<evidence type="ECO:0000313" key="2">
    <source>
        <dbReference type="Proteomes" id="UP000095282"/>
    </source>
</evidence>
<feature type="transmembrane region" description="Helical" evidence="1">
    <location>
        <begin position="6"/>
        <end position="26"/>
    </location>
</feature>
<keyword evidence="1" id="KW-0812">Transmembrane</keyword>
<keyword evidence="2" id="KW-1185">Reference proteome</keyword>
<evidence type="ECO:0000313" key="3">
    <source>
        <dbReference type="WBParaSite" id="Csp11.Scaffold575.g4429.t1"/>
    </source>
</evidence>